<sequence>MNGSSKTEIEKDYSVHKENPGPAPEALEEKGDKGSGKFLFWILVVMVIILIMAWIFF</sequence>
<keyword evidence="4" id="KW-1185">Reference proteome</keyword>
<dbReference type="Proteomes" id="UP001501411">
    <property type="component" value="Unassembled WGS sequence"/>
</dbReference>
<feature type="transmembrane region" description="Helical" evidence="2">
    <location>
        <begin position="38"/>
        <end position="56"/>
    </location>
</feature>
<reference evidence="4" key="1">
    <citation type="journal article" date="2019" name="Int. J. Syst. Evol. Microbiol.">
        <title>The Global Catalogue of Microorganisms (GCM) 10K type strain sequencing project: providing services to taxonomists for standard genome sequencing and annotation.</title>
        <authorList>
            <consortium name="The Broad Institute Genomics Platform"/>
            <consortium name="The Broad Institute Genome Sequencing Center for Infectious Disease"/>
            <person name="Wu L."/>
            <person name="Ma J."/>
        </authorList>
    </citation>
    <scope>NUCLEOTIDE SEQUENCE [LARGE SCALE GENOMIC DNA]</scope>
    <source>
        <strain evidence="4">JCM 18200</strain>
    </source>
</reference>
<evidence type="ECO:0000313" key="4">
    <source>
        <dbReference type="Proteomes" id="UP001501411"/>
    </source>
</evidence>
<keyword evidence="2" id="KW-0472">Membrane</keyword>
<protein>
    <submittedName>
        <fullName evidence="3">Uncharacterized protein</fullName>
    </submittedName>
</protein>
<evidence type="ECO:0000256" key="2">
    <source>
        <dbReference type="SAM" id="Phobius"/>
    </source>
</evidence>
<feature type="compositionally biased region" description="Basic and acidic residues" evidence="1">
    <location>
        <begin position="7"/>
        <end position="19"/>
    </location>
</feature>
<accession>A0ABP9BLB0</accession>
<keyword evidence="2" id="KW-0812">Transmembrane</keyword>
<evidence type="ECO:0000313" key="3">
    <source>
        <dbReference type="EMBL" id="GAA4796521.1"/>
    </source>
</evidence>
<organism evidence="3 4">
    <name type="scientific">Olivibacter ginsenosidimutans</name>
    <dbReference type="NCBI Taxonomy" id="1176537"/>
    <lineage>
        <taxon>Bacteria</taxon>
        <taxon>Pseudomonadati</taxon>
        <taxon>Bacteroidota</taxon>
        <taxon>Sphingobacteriia</taxon>
        <taxon>Sphingobacteriales</taxon>
        <taxon>Sphingobacteriaceae</taxon>
        <taxon>Olivibacter</taxon>
    </lineage>
</organism>
<comment type="caution">
    <text evidence="3">The sequence shown here is derived from an EMBL/GenBank/DDBJ whole genome shotgun (WGS) entry which is preliminary data.</text>
</comment>
<gene>
    <name evidence="3" type="ORF">GCM10023231_26240</name>
</gene>
<name>A0ABP9BLB0_9SPHI</name>
<dbReference type="RefSeq" id="WP_345232250.1">
    <property type="nucleotide sequence ID" value="NZ_BAABIQ010000037.1"/>
</dbReference>
<dbReference type="EMBL" id="BAABIQ010000037">
    <property type="protein sequence ID" value="GAA4796521.1"/>
    <property type="molecule type" value="Genomic_DNA"/>
</dbReference>
<evidence type="ECO:0000256" key="1">
    <source>
        <dbReference type="SAM" id="MobiDB-lite"/>
    </source>
</evidence>
<keyword evidence="2" id="KW-1133">Transmembrane helix</keyword>
<proteinExistence type="predicted"/>
<feature type="region of interest" description="Disordered" evidence="1">
    <location>
        <begin position="1"/>
        <end position="31"/>
    </location>
</feature>